<dbReference type="Proteomes" id="UP001211907">
    <property type="component" value="Unassembled WGS sequence"/>
</dbReference>
<evidence type="ECO:0000313" key="3">
    <source>
        <dbReference type="Proteomes" id="UP001211907"/>
    </source>
</evidence>
<evidence type="ECO:0000256" key="1">
    <source>
        <dbReference type="SAM" id="MobiDB-lite"/>
    </source>
</evidence>
<feature type="compositionally biased region" description="Low complexity" evidence="1">
    <location>
        <begin position="77"/>
        <end position="92"/>
    </location>
</feature>
<keyword evidence="3" id="KW-1185">Reference proteome</keyword>
<comment type="caution">
    <text evidence="2">The sequence shown here is derived from an EMBL/GenBank/DDBJ whole genome shotgun (WGS) entry which is preliminary data.</text>
</comment>
<proteinExistence type="predicted"/>
<sequence>MAAFFGTGGMSMRLAGFRADDDESETSGNSEQKLEATPQLSCAPVVDTPLSAAIAVAPSGTAASAKYIKTPAPTPTAPSAQPNTGATSAARPVAAAAAAKPVHLLPASDGAASEDRFDDDDDGDLVRDADADADDNGEFYALAGITTGASFALSGKLGGLSRTRSNNAGAGSSADPHNEDPDFIGALIRAGSGIRIDERVTVEALMAGLAAEEDWSPEEVASDLKVIKRYRIKTVRNLRGLSEQAWAEMKDLLPITKDVLRKSVGWNPSA</sequence>
<reference evidence="2" key="1">
    <citation type="submission" date="2020-05" db="EMBL/GenBank/DDBJ databases">
        <title>Phylogenomic resolution of chytrid fungi.</title>
        <authorList>
            <person name="Stajich J.E."/>
            <person name="Amses K."/>
            <person name="Simmons R."/>
            <person name="Seto K."/>
            <person name="Myers J."/>
            <person name="Bonds A."/>
            <person name="Quandt C.A."/>
            <person name="Barry K."/>
            <person name="Liu P."/>
            <person name="Grigoriev I."/>
            <person name="Longcore J.E."/>
            <person name="James T.Y."/>
        </authorList>
    </citation>
    <scope>NUCLEOTIDE SEQUENCE</scope>
    <source>
        <strain evidence="2">JEL0513</strain>
    </source>
</reference>
<protein>
    <submittedName>
        <fullName evidence="2">Uncharacterized protein</fullName>
    </submittedName>
</protein>
<feature type="region of interest" description="Disordered" evidence="1">
    <location>
        <begin position="105"/>
        <end position="131"/>
    </location>
</feature>
<feature type="region of interest" description="Disordered" evidence="1">
    <location>
        <begin position="68"/>
        <end position="92"/>
    </location>
</feature>
<gene>
    <name evidence="2" type="ORF">HK100_008849</name>
</gene>
<organism evidence="2 3">
    <name type="scientific">Physocladia obscura</name>
    <dbReference type="NCBI Taxonomy" id="109957"/>
    <lineage>
        <taxon>Eukaryota</taxon>
        <taxon>Fungi</taxon>
        <taxon>Fungi incertae sedis</taxon>
        <taxon>Chytridiomycota</taxon>
        <taxon>Chytridiomycota incertae sedis</taxon>
        <taxon>Chytridiomycetes</taxon>
        <taxon>Chytridiales</taxon>
        <taxon>Chytriomycetaceae</taxon>
        <taxon>Physocladia</taxon>
    </lineage>
</organism>
<dbReference type="EMBL" id="JADGJH010004397">
    <property type="protein sequence ID" value="KAJ3085974.1"/>
    <property type="molecule type" value="Genomic_DNA"/>
</dbReference>
<evidence type="ECO:0000313" key="2">
    <source>
        <dbReference type="EMBL" id="KAJ3085974.1"/>
    </source>
</evidence>
<dbReference type="AlphaFoldDB" id="A0AAD5SP43"/>
<name>A0AAD5SP43_9FUNG</name>
<feature type="region of interest" description="Disordered" evidence="1">
    <location>
        <begin position="16"/>
        <end position="40"/>
    </location>
</feature>
<accession>A0AAD5SP43</accession>